<comment type="caution">
    <text evidence="3">The sequence shown here is derived from an EMBL/GenBank/DDBJ whole genome shotgun (WGS) entry which is preliminary data.</text>
</comment>
<dbReference type="NCBIfam" id="TIGR00125">
    <property type="entry name" value="cyt_tran_rel"/>
    <property type="match status" value="1"/>
</dbReference>
<dbReference type="InterPro" id="IPR014729">
    <property type="entry name" value="Rossmann-like_a/b/a_fold"/>
</dbReference>
<evidence type="ECO:0000256" key="1">
    <source>
        <dbReference type="SAM" id="MobiDB-lite"/>
    </source>
</evidence>
<dbReference type="Pfam" id="PF01467">
    <property type="entry name" value="CTP_transf_like"/>
    <property type="match status" value="1"/>
</dbReference>
<evidence type="ECO:0000313" key="4">
    <source>
        <dbReference type="Proteomes" id="UP001550044"/>
    </source>
</evidence>
<organism evidence="3 4">
    <name type="scientific">Streptomyces sp. 900116325</name>
    <dbReference type="NCBI Taxonomy" id="3154295"/>
    <lineage>
        <taxon>Bacteria</taxon>
        <taxon>Bacillati</taxon>
        <taxon>Actinomycetota</taxon>
        <taxon>Actinomycetes</taxon>
        <taxon>Kitasatosporales</taxon>
        <taxon>Streptomycetaceae</taxon>
        <taxon>Streptomyces</taxon>
    </lineage>
</organism>
<dbReference type="Gene3D" id="3.40.50.620">
    <property type="entry name" value="HUPs"/>
    <property type="match status" value="1"/>
</dbReference>
<evidence type="ECO:0000259" key="2">
    <source>
        <dbReference type="Pfam" id="PF01467"/>
    </source>
</evidence>
<dbReference type="RefSeq" id="WP_356711208.1">
    <property type="nucleotide sequence ID" value="NZ_JBEXIP010000023.1"/>
</dbReference>
<feature type="domain" description="Cytidyltransferase-like" evidence="2">
    <location>
        <begin position="37"/>
        <end position="70"/>
    </location>
</feature>
<feature type="compositionally biased region" description="Basic and acidic residues" evidence="1">
    <location>
        <begin position="70"/>
        <end position="79"/>
    </location>
</feature>
<dbReference type="GO" id="GO:0016779">
    <property type="term" value="F:nucleotidyltransferase activity"/>
    <property type="evidence" value="ECO:0007669"/>
    <property type="project" value="UniProtKB-KW"/>
</dbReference>
<feature type="region of interest" description="Disordered" evidence="1">
    <location>
        <begin position="60"/>
        <end position="79"/>
    </location>
</feature>
<evidence type="ECO:0000313" key="3">
    <source>
        <dbReference type="EMBL" id="MET8436206.1"/>
    </source>
</evidence>
<dbReference type="Proteomes" id="UP001550044">
    <property type="component" value="Unassembled WGS sequence"/>
</dbReference>
<keyword evidence="3" id="KW-0548">Nucleotidyltransferase</keyword>
<feature type="region of interest" description="Disordered" evidence="1">
    <location>
        <begin position="1"/>
        <end position="24"/>
    </location>
</feature>
<dbReference type="EMBL" id="JBEXIP010000023">
    <property type="protein sequence ID" value="MET8436206.1"/>
    <property type="molecule type" value="Genomic_DNA"/>
</dbReference>
<keyword evidence="3" id="KW-0808">Transferase</keyword>
<sequence>MDAIVKVRTSPQRSAHRRTSSIAGVSAPSSKAYRMVFAPGAYDLFHIGHLNVLRQAGARGGHLVVPPPPDRTDPHATQS</sequence>
<dbReference type="InterPro" id="IPR004821">
    <property type="entry name" value="Cyt_trans-like"/>
</dbReference>
<accession>A0ABV2UED1</accession>
<protein>
    <submittedName>
        <fullName evidence="3">Adenylyltransferase/cytidyltransferase family protein</fullName>
    </submittedName>
</protein>
<keyword evidence="4" id="KW-1185">Reference proteome</keyword>
<dbReference type="SUPFAM" id="SSF52374">
    <property type="entry name" value="Nucleotidylyl transferase"/>
    <property type="match status" value="1"/>
</dbReference>
<reference evidence="3 4" key="1">
    <citation type="submission" date="2024-06" db="EMBL/GenBank/DDBJ databases">
        <title>The Natural Products Discovery Center: Release of the First 8490 Sequenced Strains for Exploring Actinobacteria Biosynthetic Diversity.</title>
        <authorList>
            <person name="Kalkreuter E."/>
            <person name="Kautsar S.A."/>
            <person name="Yang D."/>
            <person name="Bader C.D."/>
            <person name="Teijaro C.N."/>
            <person name="Fluegel L."/>
            <person name="Davis C.M."/>
            <person name="Simpson J.R."/>
            <person name="Lauterbach L."/>
            <person name="Steele A.D."/>
            <person name="Gui C."/>
            <person name="Meng S."/>
            <person name="Li G."/>
            <person name="Viehrig K."/>
            <person name="Ye F."/>
            <person name="Su P."/>
            <person name="Kiefer A.F."/>
            <person name="Nichols A."/>
            <person name="Cepeda A.J."/>
            <person name="Yan W."/>
            <person name="Fan B."/>
            <person name="Jiang Y."/>
            <person name="Adhikari A."/>
            <person name="Zheng C.-J."/>
            <person name="Schuster L."/>
            <person name="Cowan T.M."/>
            <person name="Smanski M.J."/>
            <person name="Chevrette M.G."/>
            <person name="De Carvalho L.P.S."/>
            <person name="Shen B."/>
        </authorList>
    </citation>
    <scope>NUCLEOTIDE SEQUENCE [LARGE SCALE GENOMIC DNA]</scope>
    <source>
        <strain evidence="3 4">NPDC005137</strain>
    </source>
</reference>
<name>A0ABV2UED1_9ACTN</name>
<proteinExistence type="predicted"/>
<gene>
    <name evidence="3" type="ORF">ABZV61_26180</name>
</gene>